<dbReference type="AlphaFoldDB" id="A0A8J8GGG9"/>
<comment type="caution">
    <text evidence="1">The sequence shown here is derived from an EMBL/GenBank/DDBJ whole genome shotgun (WGS) entry which is preliminary data.</text>
</comment>
<dbReference type="EMBL" id="JABTTE010000024">
    <property type="protein sequence ID" value="NSL52962.1"/>
    <property type="molecule type" value="Genomic_DNA"/>
</dbReference>
<protein>
    <submittedName>
        <fullName evidence="1">Uncharacterized protein</fullName>
    </submittedName>
</protein>
<keyword evidence="2" id="KW-1185">Reference proteome</keyword>
<sequence length="217" mass="25107">MSELDKVVKEVIATAGDISSKMGNLVEIGLSYAPYIGNALNSFKFKRFSKRLKEHEGQIRKIGQLASQSLLSMEYISHKVFPIVLADLIEEHEDAKVNYILNGFQNVFIEEKSEESVVINYFDTLRNLRYAHIRRLFYFADLDSIYPEESVLLDNELNAFVKSLDEQLKNLGLIGFRLRFGEFEGKEFDRSKDDIVILTYGKMFIKFIMDDPELCSY</sequence>
<evidence type="ECO:0000313" key="1">
    <source>
        <dbReference type="EMBL" id="NSL52962.1"/>
    </source>
</evidence>
<reference evidence="1" key="1">
    <citation type="submission" date="2020-06" db="EMBL/GenBank/DDBJ databases">
        <title>A novel thermopfilic bacterium from Erzurum, Turkey.</title>
        <authorList>
            <person name="Adiguzel A."/>
            <person name="Ay H."/>
            <person name="Baltaci M.O."/>
        </authorList>
    </citation>
    <scope>NUCLEOTIDE SEQUENCE</scope>
    <source>
        <strain evidence="1">P2</strain>
    </source>
</reference>
<name>A0A8J8GGG9_9BACI</name>
<dbReference type="Proteomes" id="UP000625804">
    <property type="component" value="Unassembled WGS sequence"/>
</dbReference>
<organism evidence="1 2">
    <name type="scientific">Calidifontibacillus erzurumensis</name>
    <dbReference type="NCBI Taxonomy" id="2741433"/>
    <lineage>
        <taxon>Bacteria</taxon>
        <taxon>Bacillati</taxon>
        <taxon>Bacillota</taxon>
        <taxon>Bacilli</taxon>
        <taxon>Bacillales</taxon>
        <taxon>Bacillaceae</taxon>
        <taxon>Calidifontibacillus/Schinkia group</taxon>
        <taxon>Calidifontibacillus</taxon>
    </lineage>
</organism>
<dbReference type="RefSeq" id="WP_173732164.1">
    <property type="nucleotide sequence ID" value="NZ_JABTTE010000024.1"/>
</dbReference>
<accession>A0A8J8GGG9</accession>
<gene>
    <name evidence="1" type="ORF">HR057_14490</name>
</gene>
<proteinExistence type="predicted"/>
<evidence type="ECO:0000313" key="2">
    <source>
        <dbReference type="Proteomes" id="UP000625804"/>
    </source>
</evidence>